<dbReference type="OrthoDB" id="823791at2"/>
<evidence type="ECO:0000313" key="3">
    <source>
        <dbReference type="Proteomes" id="UP000198942"/>
    </source>
</evidence>
<accession>A0A1H8DAZ7</accession>
<gene>
    <name evidence="2" type="ORF">SAMN05192574_102283</name>
</gene>
<protein>
    <submittedName>
        <fullName evidence="2">Uncharacterized protein</fullName>
    </submittedName>
</protein>
<organism evidence="2 3">
    <name type="scientific">Mucilaginibacter gossypiicola</name>
    <dbReference type="NCBI Taxonomy" id="551995"/>
    <lineage>
        <taxon>Bacteria</taxon>
        <taxon>Pseudomonadati</taxon>
        <taxon>Bacteroidota</taxon>
        <taxon>Sphingobacteriia</taxon>
        <taxon>Sphingobacteriales</taxon>
        <taxon>Sphingobacteriaceae</taxon>
        <taxon>Mucilaginibacter</taxon>
    </lineage>
</organism>
<name>A0A1H8DAZ7_9SPHI</name>
<proteinExistence type="predicted"/>
<dbReference type="AlphaFoldDB" id="A0A1H8DAZ7"/>
<dbReference type="STRING" id="551995.SAMN05192574_102283"/>
<dbReference type="RefSeq" id="WP_091209338.1">
    <property type="nucleotide sequence ID" value="NZ_FOCL01000002.1"/>
</dbReference>
<sequence length="187" mass="20389">MEPLKAGGRTYALHYTTGVIQETGKNMETRVSGGGGGGATFGGYGATAPVSIRSQTVIHDQIFITDANDNEHAFQLQDFNLACRTGHRVSVVWAIKKGKKSGKYIVVVNHSTKTNFYNEKALKNVFRFNVWIFLGAGFVLGWWLGDGIGGGILVSMLALIVWAMVWDFAGLKNFKSTIATTIIKDQL</sequence>
<evidence type="ECO:0000313" key="2">
    <source>
        <dbReference type="EMBL" id="SEN04541.1"/>
    </source>
</evidence>
<evidence type="ECO:0000256" key="1">
    <source>
        <dbReference type="SAM" id="Phobius"/>
    </source>
</evidence>
<reference evidence="3" key="1">
    <citation type="submission" date="2016-10" db="EMBL/GenBank/DDBJ databases">
        <authorList>
            <person name="Varghese N."/>
            <person name="Submissions S."/>
        </authorList>
    </citation>
    <scope>NUCLEOTIDE SEQUENCE [LARGE SCALE GENOMIC DNA]</scope>
    <source>
        <strain evidence="3">Gh-48</strain>
    </source>
</reference>
<keyword evidence="3" id="KW-1185">Reference proteome</keyword>
<feature type="transmembrane region" description="Helical" evidence="1">
    <location>
        <begin position="150"/>
        <end position="169"/>
    </location>
</feature>
<keyword evidence="1" id="KW-0472">Membrane</keyword>
<dbReference type="EMBL" id="FOCL01000002">
    <property type="protein sequence ID" value="SEN04541.1"/>
    <property type="molecule type" value="Genomic_DNA"/>
</dbReference>
<keyword evidence="1" id="KW-1133">Transmembrane helix</keyword>
<feature type="transmembrane region" description="Helical" evidence="1">
    <location>
        <begin position="125"/>
        <end position="144"/>
    </location>
</feature>
<dbReference type="Proteomes" id="UP000198942">
    <property type="component" value="Unassembled WGS sequence"/>
</dbReference>
<keyword evidence="1" id="KW-0812">Transmembrane</keyword>